<protein>
    <submittedName>
        <fullName evidence="2">Carboxypeptidase-like regulatory domain-containing protein</fullName>
    </submittedName>
</protein>
<proteinExistence type="predicted"/>
<name>A0ABZ0IRW2_9BACT</name>
<feature type="signal peptide" evidence="1">
    <location>
        <begin position="1"/>
        <end position="19"/>
    </location>
</feature>
<gene>
    <name evidence="2" type="ORF">RT717_03710</name>
</gene>
<keyword evidence="1" id="KW-0732">Signal</keyword>
<keyword evidence="3" id="KW-1185">Reference proteome</keyword>
<dbReference type="Pfam" id="PF13715">
    <property type="entry name" value="CarbopepD_reg_2"/>
    <property type="match status" value="1"/>
</dbReference>
<evidence type="ECO:0000313" key="2">
    <source>
        <dbReference type="EMBL" id="WOK07729.1"/>
    </source>
</evidence>
<organism evidence="2 3">
    <name type="scientific">Imperialibacter roseus</name>
    <dbReference type="NCBI Taxonomy" id="1324217"/>
    <lineage>
        <taxon>Bacteria</taxon>
        <taxon>Pseudomonadati</taxon>
        <taxon>Bacteroidota</taxon>
        <taxon>Cytophagia</taxon>
        <taxon>Cytophagales</taxon>
        <taxon>Flammeovirgaceae</taxon>
        <taxon>Imperialibacter</taxon>
    </lineage>
</organism>
<dbReference type="SUPFAM" id="SSF49464">
    <property type="entry name" value="Carboxypeptidase regulatory domain-like"/>
    <property type="match status" value="1"/>
</dbReference>
<reference evidence="2 3" key="1">
    <citation type="journal article" date="2023" name="Microbiol. Resour. Announc.">
        <title>Complete Genome Sequence of Imperialibacter roseus strain P4T.</title>
        <authorList>
            <person name="Tizabi D.R."/>
            <person name="Bachvaroff T."/>
            <person name="Hill R.T."/>
        </authorList>
    </citation>
    <scope>NUCLEOTIDE SEQUENCE [LARGE SCALE GENOMIC DNA]</scope>
    <source>
        <strain evidence="2 3">P4T</strain>
    </source>
</reference>
<evidence type="ECO:0000313" key="3">
    <source>
        <dbReference type="Proteomes" id="UP001302349"/>
    </source>
</evidence>
<dbReference type="Proteomes" id="UP001302349">
    <property type="component" value="Chromosome"/>
</dbReference>
<dbReference type="InterPro" id="IPR008969">
    <property type="entry name" value="CarboxyPept-like_regulatory"/>
</dbReference>
<sequence>MIRILTLSFLLALVFDASAQVKITGKVYDISDKELLPGVTVKELNTNNGTNTNLEGEFTLQVQDLPTTLEFSFIGMVPKKITIENSDELTVEMVADCYKDSFDHQLIGFDLNSGIINNPYGGQLLLTFPAFLRSTTFKTGIGYQTNFDDNENLTAHFTIDHIVFKCDYELDVKFNY</sequence>
<accession>A0ABZ0IRW2</accession>
<feature type="chain" id="PRO_5045780850" evidence="1">
    <location>
        <begin position="20"/>
        <end position="176"/>
    </location>
</feature>
<evidence type="ECO:0000256" key="1">
    <source>
        <dbReference type="SAM" id="SignalP"/>
    </source>
</evidence>
<dbReference type="RefSeq" id="WP_317490391.1">
    <property type="nucleotide sequence ID" value="NZ_CP136051.1"/>
</dbReference>
<dbReference type="EMBL" id="CP136051">
    <property type="protein sequence ID" value="WOK07729.1"/>
    <property type="molecule type" value="Genomic_DNA"/>
</dbReference>
<dbReference type="Gene3D" id="2.60.40.1120">
    <property type="entry name" value="Carboxypeptidase-like, regulatory domain"/>
    <property type="match status" value="1"/>
</dbReference>